<feature type="transmembrane region" description="Helical" evidence="9">
    <location>
        <begin position="150"/>
        <end position="173"/>
    </location>
</feature>
<comment type="subcellular location">
    <subcellularLocation>
        <location evidence="1 8">Cell membrane</location>
        <topology evidence="1 8">Multi-pass membrane protein</topology>
    </subcellularLocation>
</comment>
<evidence type="ECO:0000313" key="10">
    <source>
        <dbReference type="EMBL" id="PWF25204.1"/>
    </source>
</evidence>
<keyword evidence="7 8" id="KW-0472">Membrane</keyword>
<organism evidence="10 11">
    <name type="scientific">Corticimicrobacter populi</name>
    <dbReference type="NCBI Taxonomy" id="2175229"/>
    <lineage>
        <taxon>Bacteria</taxon>
        <taxon>Pseudomonadati</taxon>
        <taxon>Pseudomonadota</taxon>
        <taxon>Betaproteobacteria</taxon>
        <taxon>Burkholderiales</taxon>
        <taxon>Alcaligenaceae</taxon>
        <taxon>Corticimicrobacter</taxon>
    </lineage>
</organism>
<dbReference type="Pfam" id="PF02632">
    <property type="entry name" value="BioY"/>
    <property type="match status" value="1"/>
</dbReference>
<comment type="similarity">
    <text evidence="2 8">Belongs to the BioY family.</text>
</comment>
<keyword evidence="4 8" id="KW-1003">Cell membrane</keyword>
<name>A0A2V1K1R2_9BURK</name>
<dbReference type="EMBL" id="QETA01000001">
    <property type="protein sequence ID" value="PWF25204.1"/>
    <property type="molecule type" value="Genomic_DNA"/>
</dbReference>
<dbReference type="PIRSF" id="PIRSF016661">
    <property type="entry name" value="BioY"/>
    <property type="match status" value="1"/>
</dbReference>
<evidence type="ECO:0000256" key="9">
    <source>
        <dbReference type="SAM" id="Phobius"/>
    </source>
</evidence>
<evidence type="ECO:0000256" key="6">
    <source>
        <dbReference type="ARBA" id="ARBA00022989"/>
    </source>
</evidence>
<keyword evidence="11" id="KW-1185">Reference proteome</keyword>
<dbReference type="InterPro" id="IPR003784">
    <property type="entry name" value="BioY"/>
</dbReference>
<proteinExistence type="inferred from homology"/>
<accession>A0A2V1K1R2</accession>
<evidence type="ECO:0000256" key="8">
    <source>
        <dbReference type="PIRNR" id="PIRNR016661"/>
    </source>
</evidence>
<dbReference type="GO" id="GO:0015225">
    <property type="term" value="F:biotin transmembrane transporter activity"/>
    <property type="evidence" value="ECO:0007669"/>
    <property type="project" value="UniProtKB-UniRule"/>
</dbReference>
<sequence length="187" mass="18959">MKTRDIVLIALFAALCVVLSLVPPVPVPLIPVPVTLQTLGIMLAGLMLGPWRGLLAVALYVLLAVVGLPVLPGGRGGMGVLMGPTGGFLLGMLPGAFVTGWLAQRLPASGATWRALGGQAVASLMGGVVVVYALGAPWLALVTGMGLGKAIAAVLVFIPGDIVKCVLAALAAVRVRRFWSADAAHGI</sequence>
<dbReference type="AlphaFoldDB" id="A0A2V1K1R2"/>
<reference evidence="11" key="1">
    <citation type="submission" date="2018-05" db="EMBL/GenBank/DDBJ databases">
        <authorList>
            <person name="Li Y."/>
        </authorList>
    </citation>
    <scope>NUCLEOTIDE SEQUENCE [LARGE SCALE GENOMIC DNA]</scope>
    <source>
        <strain evidence="11">3d-2-2</strain>
    </source>
</reference>
<dbReference type="Proteomes" id="UP000245212">
    <property type="component" value="Unassembled WGS sequence"/>
</dbReference>
<feature type="transmembrane region" description="Helical" evidence="9">
    <location>
        <begin position="80"/>
        <end position="103"/>
    </location>
</feature>
<evidence type="ECO:0000256" key="5">
    <source>
        <dbReference type="ARBA" id="ARBA00022692"/>
    </source>
</evidence>
<evidence type="ECO:0000256" key="1">
    <source>
        <dbReference type="ARBA" id="ARBA00004651"/>
    </source>
</evidence>
<protein>
    <recommendedName>
        <fullName evidence="8">Biotin transporter</fullName>
    </recommendedName>
</protein>
<keyword evidence="5 9" id="KW-0812">Transmembrane</keyword>
<evidence type="ECO:0000256" key="4">
    <source>
        <dbReference type="ARBA" id="ARBA00022475"/>
    </source>
</evidence>
<dbReference type="Gene3D" id="1.10.1760.20">
    <property type="match status" value="1"/>
</dbReference>
<dbReference type="PANTHER" id="PTHR34295">
    <property type="entry name" value="BIOTIN TRANSPORTER BIOY"/>
    <property type="match status" value="1"/>
</dbReference>
<feature type="transmembrane region" description="Helical" evidence="9">
    <location>
        <begin position="115"/>
        <end position="138"/>
    </location>
</feature>
<evidence type="ECO:0000256" key="7">
    <source>
        <dbReference type="ARBA" id="ARBA00023136"/>
    </source>
</evidence>
<dbReference type="PANTHER" id="PTHR34295:SF4">
    <property type="entry name" value="BIOTIN TRANSPORTER BIOY-RELATED"/>
    <property type="match status" value="1"/>
</dbReference>
<keyword evidence="6 9" id="KW-1133">Transmembrane helix</keyword>
<evidence type="ECO:0000313" key="11">
    <source>
        <dbReference type="Proteomes" id="UP000245212"/>
    </source>
</evidence>
<comment type="caution">
    <text evidence="10">The sequence shown here is derived from an EMBL/GenBank/DDBJ whole genome shotgun (WGS) entry which is preliminary data.</text>
</comment>
<evidence type="ECO:0000256" key="2">
    <source>
        <dbReference type="ARBA" id="ARBA00010692"/>
    </source>
</evidence>
<gene>
    <name evidence="10" type="ORF">DD235_03370</name>
</gene>
<feature type="transmembrane region" description="Helical" evidence="9">
    <location>
        <begin position="55"/>
        <end position="74"/>
    </location>
</feature>
<keyword evidence="3 8" id="KW-0813">Transport</keyword>
<dbReference type="RefSeq" id="WP_109060605.1">
    <property type="nucleotide sequence ID" value="NZ_QETA01000001.1"/>
</dbReference>
<dbReference type="GO" id="GO:0005886">
    <property type="term" value="C:plasma membrane"/>
    <property type="evidence" value="ECO:0007669"/>
    <property type="project" value="UniProtKB-SubCell"/>
</dbReference>
<evidence type="ECO:0000256" key="3">
    <source>
        <dbReference type="ARBA" id="ARBA00022448"/>
    </source>
</evidence>